<organism evidence="2 3">
    <name type="scientific">Lactobacillus selangorensis</name>
    <dbReference type="NCBI Taxonomy" id="81857"/>
    <lineage>
        <taxon>Bacteria</taxon>
        <taxon>Bacillati</taxon>
        <taxon>Bacillota</taxon>
        <taxon>Bacilli</taxon>
        <taxon>Lactobacillales</taxon>
        <taxon>Lactobacillaceae</taxon>
        <taxon>Lactobacillus</taxon>
    </lineage>
</organism>
<name>A0A0R2FZ55_9LACO</name>
<evidence type="ECO:0000313" key="2">
    <source>
        <dbReference type="EMBL" id="KRN33777.1"/>
    </source>
</evidence>
<dbReference type="EMBL" id="JQAT01000001">
    <property type="protein sequence ID" value="KRN29694.1"/>
    <property type="molecule type" value="Genomic_DNA"/>
</dbReference>
<evidence type="ECO:0000313" key="4">
    <source>
        <dbReference type="Proteomes" id="UP000051751"/>
    </source>
</evidence>
<dbReference type="AlphaFoldDB" id="A0A0R2FZ55"/>
<accession>A0A0R2FZ55</accession>
<comment type="caution">
    <text evidence="2">The sequence shown here is derived from an EMBL/GenBank/DDBJ whole genome shotgun (WGS) entry which is preliminary data.</text>
</comment>
<reference evidence="3 4" key="1">
    <citation type="journal article" date="2015" name="Genome Announc.">
        <title>Expanding the biotechnology potential of lactobacilli through comparative genomics of 213 strains and associated genera.</title>
        <authorList>
            <person name="Sun Z."/>
            <person name="Harris H.M."/>
            <person name="McCann A."/>
            <person name="Guo C."/>
            <person name="Argimon S."/>
            <person name="Zhang W."/>
            <person name="Yang X."/>
            <person name="Jeffery I.B."/>
            <person name="Cooney J.C."/>
            <person name="Kagawa T.F."/>
            <person name="Liu W."/>
            <person name="Song Y."/>
            <person name="Salvetti E."/>
            <person name="Wrobel A."/>
            <person name="Rasinkangas P."/>
            <person name="Parkhill J."/>
            <person name="Rea M.C."/>
            <person name="O'Sullivan O."/>
            <person name="Ritari J."/>
            <person name="Douillard F.P."/>
            <person name="Paul Ross R."/>
            <person name="Yang R."/>
            <person name="Briner A.E."/>
            <person name="Felis G.E."/>
            <person name="de Vos W.M."/>
            <person name="Barrangou R."/>
            <person name="Klaenhammer T.R."/>
            <person name="Caufield P.W."/>
            <person name="Cui Y."/>
            <person name="Zhang H."/>
            <person name="O'Toole P.W."/>
        </authorList>
    </citation>
    <scope>NUCLEOTIDE SEQUENCE [LARGE SCALE GENOMIC DNA]</scope>
    <source>
        <strain evidence="1 4">ATCC BAA-66</strain>
        <strain evidence="2 3">DSM 13344</strain>
    </source>
</reference>
<keyword evidence="3" id="KW-1185">Reference proteome</keyword>
<proteinExistence type="predicted"/>
<dbReference type="STRING" id="81857.IV38_GL000581"/>
<dbReference type="EMBL" id="JQAZ01000001">
    <property type="protein sequence ID" value="KRN33777.1"/>
    <property type="molecule type" value="Genomic_DNA"/>
</dbReference>
<protein>
    <submittedName>
        <fullName evidence="2">Uncharacterized protein</fullName>
    </submittedName>
</protein>
<dbReference type="PATRIC" id="fig|81857.3.peg.586"/>
<gene>
    <name evidence="1" type="ORF">IV38_GL000581</name>
    <name evidence="2" type="ORF">IV40_GL000087</name>
</gene>
<dbReference type="Proteomes" id="UP000051751">
    <property type="component" value="Unassembled WGS sequence"/>
</dbReference>
<sequence length="52" mass="6215">MRIGTGNMFRKRQKSFFINKSFVFISKSYQKSRSSAAVLFLWHDIMEKLILK</sequence>
<evidence type="ECO:0000313" key="3">
    <source>
        <dbReference type="Proteomes" id="UP000051645"/>
    </source>
</evidence>
<dbReference type="Proteomes" id="UP000051645">
    <property type="component" value="Unassembled WGS sequence"/>
</dbReference>
<evidence type="ECO:0000313" key="1">
    <source>
        <dbReference type="EMBL" id="KRN29694.1"/>
    </source>
</evidence>